<evidence type="ECO:0000259" key="6">
    <source>
        <dbReference type="Pfam" id="PF04932"/>
    </source>
</evidence>
<comment type="caution">
    <text evidence="7">The sequence shown here is derived from an EMBL/GenBank/DDBJ whole genome shotgun (WGS) entry which is preliminary data.</text>
</comment>
<feature type="transmembrane region" description="Helical" evidence="5">
    <location>
        <begin position="89"/>
        <end position="105"/>
    </location>
</feature>
<dbReference type="Proteomes" id="UP000011758">
    <property type="component" value="Unassembled WGS sequence"/>
</dbReference>
<feature type="transmembrane region" description="Helical" evidence="5">
    <location>
        <begin position="201"/>
        <end position="217"/>
    </location>
</feature>
<protein>
    <recommendedName>
        <fullName evidence="6">O-antigen ligase-related domain-containing protein</fullName>
    </recommendedName>
</protein>
<proteinExistence type="predicted"/>
<dbReference type="InterPro" id="IPR007016">
    <property type="entry name" value="O-antigen_ligase-rel_domated"/>
</dbReference>
<dbReference type="AlphaFoldDB" id="M2NGW7"/>
<dbReference type="Pfam" id="PF04932">
    <property type="entry name" value="Wzy_C"/>
    <property type="match status" value="1"/>
</dbReference>
<evidence type="ECO:0000256" key="5">
    <source>
        <dbReference type="SAM" id="Phobius"/>
    </source>
</evidence>
<feature type="transmembrane region" description="Helical" evidence="5">
    <location>
        <begin position="243"/>
        <end position="260"/>
    </location>
</feature>
<evidence type="ECO:0000256" key="4">
    <source>
        <dbReference type="ARBA" id="ARBA00023136"/>
    </source>
</evidence>
<keyword evidence="2 5" id="KW-0812">Transmembrane</keyword>
<keyword evidence="3 5" id="KW-1133">Transmembrane helix</keyword>
<accession>M2NGW7</accession>
<keyword evidence="4 5" id="KW-0472">Membrane</keyword>
<sequence>MFKEVFLILGYEYFRNTLTHPQRIMLLGVLSMFLPFYMCASVLTLLFIRILWKHEVKELYIETTNAWYLIAFSILSAIVSLFYKNYLGALISAGFIIFITLMLYYRKHLTKPFFETLTNLILYMSAFAAIYGLIEYVSILSKFDLNRIEIIVFNTPENRINSVFFNANYYAMMIEFFVGIAFYKTLNIFQNKIGTDELKKLFTIGIITSLNLFCLYISGCRTAWPAILISGAIMLLLSHHRKLFISIAGIGGAGIVYLTFNPQKIPRVNNIIAYLGVRMKIWKAAISCIKDHPLFGEGPLTYFHIYKQYHGHPTQHAHNIYIDPILSYGIIGLGLLVPYIYDVLKNIIRLYKKHLDDNLVALIFGCLTMIFIHGFLDLTIFFVQTGFLFLIIISSFGIYNNEIKA</sequence>
<comment type="subcellular location">
    <subcellularLocation>
        <location evidence="1">Membrane</location>
        <topology evidence="1">Multi-pass membrane protein</topology>
    </subcellularLocation>
</comment>
<reference evidence="7 8" key="1">
    <citation type="submission" date="2013-02" db="EMBL/GenBank/DDBJ databases">
        <title>The Genome Sequence of Lactobacillus catenaformis F0143.</title>
        <authorList>
            <consortium name="The Broad Institute Genome Sequencing Platform"/>
            <person name="Earl A."/>
            <person name="Ward D."/>
            <person name="Feldgarden M."/>
            <person name="Gevers D."/>
            <person name="Izard J."/>
            <person name="Blanton J.M."/>
            <person name="Mathney J."/>
            <person name="Dewhirst F.E."/>
            <person name="Young S.K."/>
            <person name="Zeng Q."/>
            <person name="Gargeya S."/>
            <person name="Fitzgerald M."/>
            <person name="Haas B."/>
            <person name="Abouelleil A."/>
            <person name="Alvarado L."/>
            <person name="Arachchi H.M."/>
            <person name="Berlin A."/>
            <person name="Chapman S.B."/>
            <person name="Gearin G."/>
            <person name="Goldberg J."/>
            <person name="Griggs A."/>
            <person name="Gujja S."/>
            <person name="Hansen M."/>
            <person name="Heiman D."/>
            <person name="Howarth C."/>
            <person name="Larimer J."/>
            <person name="Lui A."/>
            <person name="MacDonald P.J.P."/>
            <person name="McCowen C."/>
            <person name="Montmayeur A."/>
            <person name="Murphy C."/>
            <person name="Neiman D."/>
            <person name="Pearson M."/>
            <person name="Priest M."/>
            <person name="Roberts A."/>
            <person name="Saif S."/>
            <person name="Shea T."/>
            <person name="Sisk P."/>
            <person name="Stolte C."/>
            <person name="Sykes S."/>
            <person name="Wortman J."/>
            <person name="Nusbaum C."/>
            <person name="Birren B."/>
        </authorList>
    </citation>
    <scope>NUCLEOTIDE SEQUENCE [LARGE SCALE GENOMIC DNA]</scope>
    <source>
        <strain evidence="7 8">OT 569</strain>
    </source>
</reference>
<keyword evidence="8" id="KW-1185">Reference proteome</keyword>
<name>M2NGW7_9FIRM</name>
<dbReference type="PATRIC" id="fig|999415.3.peg.257"/>
<feature type="transmembrane region" description="Helical" evidence="5">
    <location>
        <begin position="24"/>
        <end position="52"/>
    </location>
</feature>
<dbReference type="InterPro" id="IPR051533">
    <property type="entry name" value="WaaL-like"/>
</dbReference>
<feature type="transmembrane region" description="Helical" evidence="5">
    <location>
        <begin position="356"/>
        <end position="375"/>
    </location>
</feature>
<feature type="transmembrane region" description="Helical" evidence="5">
    <location>
        <begin position="381"/>
        <end position="399"/>
    </location>
</feature>
<dbReference type="PANTHER" id="PTHR37422">
    <property type="entry name" value="TEICHURONIC ACID BIOSYNTHESIS PROTEIN TUAE"/>
    <property type="match status" value="1"/>
</dbReference>
<feature type="transmembrane region" description="Helical" evidence="5">
    <location>
        <begin position="169"/>
        <end position="189"/>
    </location>
</feature>
<feature type="domain" description="O-antigen ligase-related" evidence="6">
    <location>
        <begin position="209"/>
        <end position="336"/>
    </location>
</feature>
<evidence type="ECO:0000256" key="1">
    <source>
        <dbReference type="ARBA" id="ARBA00004141"/>
    </source>
</evidence>
<feature type="transmembrane region" description="Helical" evidence="5">
    <location>
        <begin position="64"/>
        <end position="83"/>
    </location>
</feature>
<organism evidence="7 8">
    <name type="scientific">Eggerthia catenaformis OT 569 = DSM 20559</name>
    <dbReference type="NCBI Taxonomy" id="999415"/>
    <lineage>
        <taxon>Bacteria</taxon>
        <taxon>Bacillati</taxon>
        <taxon>Bacillota</taxon>
        <taxon>Erysipelotrichia</taxon>
        <taxon>Erysipelotrichales</taxon>
        <taxon>Coprobacillaceae</taxon>
        <taxon>Eggerthia</taxon>
    </lineage>
</organism>
<evidence type="ECO:0000313" key="7">
    <source>
        <dbReference type="EMBL" id="EMD17468.1"/>
    </source>
</evidence>
<dbReference type="GO" id="GO:0016020">
    <property type="term" value="C:membrane"/>
    <property type="evidence" value="ECO:0007669"/>
    <property type="project" value="UniProtKB-SubCell"/>
</dbReference>
<feature type="transmembrane region" description="Helical" evidence="5">
    <location>
        <begin position="117"/>
        <end position="134"/>
    </location>
</feature>
<evidence type="ECO:0000256" key="3">
    <source>
        <dbReference type="ARBA" id="ARBA00022989"/>
    </source>
</evidence>
<evidence type="ECO:0000256" key="2">
    <source>
        <dbReference type="ARBA" id="ARBA00022692"/>
    </source>
</evidence>
<gene>
    <name evidence="7" type="ORF">HMPREF9943_00255</name>
</gene>
<dbReference type="PANTHER" id="PTHR37422:SF20">
    <property type="entry name" value="O-ANTIGEN POLYMERASE"/>
    <property type="match status" value="1"/>
</dbReference>
<feature type="transmembrane region" description="Helical" evidence="5">
    <location>
        <begin position="325"/>
        <end position="344"/>
    </location>
</feature>
<dbReference type="BioCyc" id="ECAT999415-HMP:GTTI-265-MONOMER"/>
<dbReference type="EMBL" id="AGEJ01000005">
    <property type="protein sequence ID" value="EMD17468.1"/>
    <property type="molecule type" value="Genomic_DNA"/>
</dbReference>
<dbReference type="STRING" id="999415.HMPREF9943_00255"/>
<dbReference type="eggNOG" id="COG3307">
    <property type="taxonomic scope" value="Bacteria"/>
</dbReference>
<evidence type="ECO:0000313" key="8">
    <source>
        <dbReference type="Proteomes" id="UP000011758"/>
    </source>
</evidence>